<dbReference type="RefSeq" id="WP_138949535.1">
    <property type="nucleotide sequence ID" value="NZ_CP040749.1"/>
</dbReference>
<accession>A0A5B7TTV7</accession>
<dbReference type="KEGG" id="fbe:FF125_09440"/>
<evidence type="ECO:0000313" key="2">
    <source>
        <dbReference type="Proteomes" id="UP000306229"/>
    </source>
</evidence>
<gene>
    <name evidence="1" type="ORF">FF125_09440</name>
</gene>
<proteinExistence type="predicted"/>
<evidence type="ECO:0000313" key="1">
    <source>
        <dbReference type="EMBL" id="QCX38643.1"/>
    </source>
</evidence>
<organism evidence="1 2">
    <name type="scientific">Aureibaculum algae</name>
    <dbReference type="NCBI Taxonomy" id="2584122"/>
    <lineage>
        <taxon>Bacteria</taxon>
        <taxon>Pseudomonadati</taxon>
        <taxon>Bacteroidota</taxon>
        <taxon>Flavobacteriia</taxon>
        <taxon>Flavobacteriales</taxon>
        <taxon>Flavobacteriaceae</taxon>
        <taxon>Aureibaculum</taxon>
    </lineage>
</organism>
<reference evidence="1 2" key="1">
    <citation type="submission" date="2019-05" db="EMBL/GenBank/DDBJ databases">
        <title>Algicella ahnfeltiae gen. nov., sp. nov., a novel marine bacterium of the family Flavobacteriaceae isolated from a red alga.</title>
        <authorList>
            <person name="Nedashkovskaya O.I."/>
            <person name="Kukhlevskiy A.D."/>
            <person name="Kim S.-G."/>
            <person name="Zhukova N.V."/>
            <person name="Mikhailov V.V."/>
        </authorList>
    </citation>
    <scope>NUCLEOTIDE SEQUENCE [LARGE SCALE GENOMIC DNA]</scope>
    <source>
        <strain evidence="1 2">10Alg115</strain>
    </source>
</reference>
<sequence>MHHYIYTHLTKIENKVTYGLSFIYTLVGYLKLRKFIFVRAGKQNPNDFSDLINIHGPWRLIPKSALLIDVFSNWLFHQSLP</sequence>
<dbReference type="EMBL" id="CP040749">
    <property type="protein sequence ID" value="QCX38643.1"/>
    <property type="molecule type" value="Genomic_DNA"/>
</dbReference>
<keyword evidence="2" id="KW-1185">Reference proteome</keyword>
<dbReference type="AlphaFoldDB" id="A0A5B7TTV7"/>
<protein>
    <submittedName>
        <fullName evidence="1">Uncharacterized protein</fullName>
    </submittedName>
</protein>
<name>A0A5B7TTV7_9FLAO</name>
<dbReference type="Proteomes" id="UP000306229">
    <property type="component" value="Chromosome"/>
</dbReference>